<dbReference type="Proteomes" id="UP000295252">
    <property type="component" value="Chromosome VIII"/>
</dbReference>
<dbReference type="InParanoid" id="A0A068U6U8"/>
<reference evidence="2" key="1">
    <citation type="journal article" date="2014" name="Science">
        <title>The coffee genome provides insight into the convergent evolution of caffeine biosynthesis.</title>
        <authorList>
            <person name="Denoeud F."/>
            <person name="Carretero-Paulet L."/>
            <person name="Dereeper A."/>
            <person name="Droc G."/>
            <person name="Guyot R."/>
            <person name="Pietrella M."/>
            <person name="Zheng C."/>
            <person name="Alberti A."/>
            <person name="Anthony F."/>
            <person name="Aprea G."/>
            <person name="Aury J.M."/>
            <person name="Bento P."/>
            <person name="Bernard M."/>
            <person name="Bocs S."/>
            <person name="Campa C."/>
            <person name="Cenci A."/>
            <person name="Combes M.C."/>
            <person name="Crouzillat D."/>
            <person name="Da Silva C."/>
            <person name="Daddiego L."/>
            <person name="De Bellis F."/>
            <person name="Dussert S."/>
            <person name="Garsmeur O."/>
            <person name="Gayraud T."/>
            <person name="Guignon V."/>
            <person name="Jahn K."/>
            <person name="Jamilloux V."/>
            <person name="Joet T."/>
            <person name="Labadie K."/>
            <person name="Lan T."/>
            <person name="Leclercq J."/>
            <person name="Lepelley M."/>
            <person name="Leroy T."/>
            <person name="Li L.T."/>
            <person name="Librado P."/>
            <person name="Lopez L."/>
            <person name="Munoz A."/>
            <person name="Noel B."/>
            <person name="Pallavicini A."/>
            <person name="Perrotta G."/>
            <person name="Poncet V."/>
            <person name="Pot D."/>
            <person name="Priyono X."/>
            <person name="Rigoreau M."/>
            <person name="Rouard M."/>
            <person name="Rozas J."/>
            <person name="Tranchant-Dubreuil C."/>
            <person name="VanBuren R."/>
            <person name="Zhang Q."/>
            <person name="Andrade A.C."/>
            <person name="Argout X."/>
            <person name="Bertrand B."/>
            <person name="de Kochko A."/>
            <person name="Graziosi G."/>
            <person name="Henry R.J."/>
            <person name="Jayarama X."/>
            <person name="Ming R."/>
            <person name="Nagai C."/>
            <person name="Rounsley S."/>
            <person name="Sankoff D."/>
            <person name="Giuliano G."/>
            <person name="Albert V.A."/>
            <person name="Wincker P."/>
            <person name="Lashermes P."/>
        </authorList>
    </citation>
    <scope>NUCLEOTIDE SEQUENCE [LARGE SCALE GENOMIC DNA]</scope>
    <source>
        <strain evidence="2">cv. DH200-94</strain>
    </source>
</reference>
<accession>A0A068U6U8</accession>
<keyword evidence="2" id="KW-1185">Reference proteome</keyword>
<evidence type="ECO:0000313" key="2">
    <source>
        <dbReference type="Proteomes" id="UP000295252"/>
    </source>
</evidence>
<evidence type="ECO:0000313" key="1">
    <source>
        <dbReference type="EMBL" id="CDP03343.1"/>
    </source>
</evidence>
<gene>
    <name evidence="1" type="ORF">GSCOC_T00041891001</name>
</gene>
<dbReference type="EMBL" id="HG739093">
    <property type="protein sequence ID" value="CDP03343.1"/>
    <property type="molecule type" value="Genomic_DNA"/>
</dbReference>
<organism evidence="1 2">
    <name type="scientific">Coffea canephora</name>
    <name type="common">Robusta coffee</name>
    <dbReference type="NCBI Taxonomy" id="49390"/>
    <lineage>
        <taxon>Eukaryota</taxon>
        <taxon>Viridiplantae</taxon>
        <taxon>Streptophyta</taxon>
        <taxon>Embryophyta</taxon>
        <taxon>Tracheophyta</taxon>
        <taxon>Spermatophyta</taxon>
        <taxon>Magnoliopsida</taxon>
        <taxon>eudicotyledons</taxon>
        <taxon>Gunneridae</taxon>
        <taxon>Pentapetalae</taxon>
        <taxon>asterids</taxon>
        <taxon>lamiids</taxon>
        <taxon>Gentianales</taxon>
        <taxon>Rubiaceae</taxon>
        <taxon>Ixoroideae</taxon>
        <taxon>Gardenieae complex</taxon>
        <taxon>Bertiereae - Coffeeae clade</taxon>
        <taxon>Coffeeae</taxon>
        <taxon>Coffea</taxon>
    </lineage>
</organism>
<dbReference type="Gramene" id="CDP03343">
    <property type="protein sequence ID" value="CDP03343"/>
    <property type="gene ID" value="GSCOC_T00041891001"/>
</dbReference>
<proteinExistence type="predicted"/>
<dbReference type="AlphaFoldDB" id="A0A068U6U8"/>
<name>A0A068U6U8_COFCA</name>
<sequence length="57" mass="6437">MLLVILHKASWCITAVQYHCFLRTEEEERRGGGVVPASSSVTFESYKFFDCFGCLCA</sequence>
<protein>
    <submittedName>
        <fullName evidence="1">Uncharacterized protein</fullName>
    </submittedName>
</protein>